<name>A0A1L9QAB4_9CYAN</name>
<protein>
    <submittedName>
        <fullName evidence="2">Uncharacterized protein</fullName>
    </submittedName>
</protein>
<keyword evidence="1" id="KW-1133">Transmembrane helix</keyword>
<dbReference type="STRING" id="1925591.BI308_25990"/>
<keyword evidence="3" id="KW-1185">Reference proteome</keyword>
<organism evidence="2 3">
    <name type="scientific">Roseofilum reptotaenium AO1-A</name>
    <dbReference type="NCBI Taxonomy" id="1925591"/>
    <lineage>
        <taxon>Bacteria</taxon>
        <taxon>Bacillati</taxon>
        <taxon>Cyanobacteriota</taxon>
        <taxon>Cyanophyceae</taxon>
        <taxon>Desertifilales</taxon>
        <taxon>Desertifilaceae</taxon>
        <taxon>Roseofilum</taxon>
    </lineage>
</organism>
<gene>
    <name evidence="2" type="ORF">BI308_25990</name>
</gene>
<keyword evidence="1" id="KW-0472">Membrane</keyword>
<dbReference type="Proteomes" id="UP000183940">
    <property type="component" value="Unassembled WGS sequence"/>
</dbReference>
<proteinExistence type="predicted"/>
<sequence>MSWKKAPSMVEEVKVGSPPVAGMNCILFVLLSWDSYKDTKIFRIGLSPLKLYTKPILEC</sequence>
<evidence type="ECO:0000313" key="3">
    <source>
        <dbReference type="Proteomes" id="UP000183940"/>
    </source>
</evidence>
<keyword evidence="1" id="KW-0812">Transmembrane</keyword>
<evidence type="ECO:0000256" key="1">
    <source>
        <dbReference type="SAM" id="Phobius"/>
    </source>
</evidence>
<evidence type="ECO:0000313" key="2">
    <source>
        <dbReference type="EMBL" id="OJJ10689.1"/>
    </source>
</evidence>
<feature type="transmembrane region" description="Helical" evidence="1">
    <location>
        <begin position="20"/>
        <end position="36"/>
    </location>
</feature>
<dbReference type="AlphaFoldDB" id="A0A1L9QAB4"/>
<comment type="caution">
    <text evidence="2">The sequence shown here is derived from an EMBL/GenBank/DDBJ whole genome shotgun (WGS) entry which is preliminary data.</text>
</comment>
<reference evidence="2" key="1">
    <citation type="submission" date="2016-10" db="EMBL/GenBank/DDBJ databases">
        <title>CRISPR-Cas defence system in Roseofilum reptotaenium: evidence of a bacteriophage-cyanobacterium arms race in the coral black band disease.</title>
        <authorList>
            <person name="Buerger P."/>
            <person name="Wood-Charlson E.M."/>
            <person name="Weynberg K.D."/>
            <person name="Willis B."/>
            <person name="Van Oppen M.J."/>
        </authorList>
    </citation>
    <scope>NUCLEOTIDE SEQUENCE [LARGE SCALE GENOMIC DNA]</scope>
    <source>
        <strain evidence="2">AO1-A</strain>
    </source>
</reference>
<accession>A0A1L9QAB4</accession>
<dbReference type="EMBL" id="MLAW01000126">
    <property type="protein sequence ID" value="OJJ10689.1"/>
    <property type="molecule type" value="Genomic_DNA"/>
</dbReference>